<feature type="compositionally biased region" description="Basic residues" evidence="16">
    <location>
        <begin position="836"/>
        <end position="851"/>
    </location>
</feature>
<sequence>MQQVPYGSVARDKALIRVPFRRLAVITVCLPLLGLVACIVLALLYHYIEATETHCKVPNYLPSISAAISLTPERYIWRFSIGLHSAPRFLVAAAYLSFYRRRFSRRLKEQLLSVLTFLFALSENVGLLLLTYVSSDETYSVHKSGFILFIGSSLFHMMCTCKLWSLIAKYSLSAEFNMDLLRLARHCMYIAWLGFLWRSAAGQPSVTDHLQSANGLSELCGIDELLCHDENSLLSFEAIRSIHKDMDDDADGSVDVTETDGFLREDLKYHDPKGKQNSFHRADMLITVEDMWNSWKASEVYSWTVEEAEKWLIKCVELPQYVDSFRKNDISGKALPRLAVKNATLLLSVLKIPDRSHAQKLQLKALDTVLFGSPMSKHSHLKDLMLVVSIIIGVGGCWFAYIQNRNSRDHIGKMMKDLDGLQRAEQSLLDLQQKLQIAQEEHHTVAEEKVNLEREMRSEIDAAKQEAQRLRELREGTENELSRQKYAEQELEQVRMALKKAERELELRSGWSPPEALQKWLQLTHEVEVQYYNIKKQQAERQLIVAKEGAEKIKKKRGTIFGTFHVAHSSSLDDVDHKILSAKQALGEVTAALREKLHRWQQIEILTGFSIVNNPGMSSLASALNLDPAFLGIRPAAPQHLLLSDDLDDMDEDILSAGTLQYAAWQMDRRVSDLWPVASESQSLWKPIPSAPSLTSLRSRHGDPMLNLSSQRDLNRSESDSSLSMSQYGDAQRCTSTPLYSKLSKSNGGSSTDSPLMQKKTFGMEKCASLGEIHSQPSSLNSVDSMRSLIYTFEQEGPSLPAGKGASRISQITGKKILLDEDSGSTGDDTEGSNTGRKKTAFTKLFKRPKK</sequence>
<feature type="coiled-coil region" evidence="15">
    <location>
        <begin position="421"/>
        <end position="508"/>
    </location>
</feature>
<dbReference type="FunFam" id="1.10.238.180:FF:000001">
    <property type="entry name" value="Stromal interaction molecule 1"/>
    <property type="match status" value="1"/>
</dbReference>
<dbReference type="RefSeq" id="XP_026051628.1">
    <property type="nucleotide sequence ID" value="XM_026195843.1"/>
</dbReference>
<dbReference type="GO" id="GO:0002115">
    <property type="term" value="P:store-operated calcium entry"/>
    <property type="evidence" value="ECO:0007669"/>
    <property type="project" value="TreeGrafter"/>
</dbReference>
<dbReference type="GO" id="GO:0006874">
    <property type="term" value="P:intracellular calcium ion homeostasis"/>
    <property type="evidence" value="ECO:0007669"/>
    <property type="project" value="TreeGrafter"/>
</dbReference>
<accession>A0A6P6IWA4</accession>
<organism evidence="19 20">
    <name type="scientific">Carassius auratus</name>
    <name type="common">Goldfish</name>
    <dbReference type="NCBI Taxonomy" id="7957"/>
    <lineage>
        <taxon>Eukaryota</taxon>
        <taxon>Metazoa</taxon>
        <taxon>Chordata</taxon>
        <taxon>Craniata</taxon>
        <taxon>Vertebrata</taxon>
        <taxon>Euteleostomi</taxon>
        <taxon>Actinopterygii</taxon>
        <taxon>Neopterygii</taxon>
        <taxon>Teleostei</taxon>
        <taxon>Ostariophysi</taxon>
        <taxon>Cypriniformes</taxon>
        <taxon>Cyprinidae</taxon>
        <taxon>Cyprininae</taxon>
        <taxon>Carassius</taxon>
    </lineage>
</organism>
<dbReference type="GO" id="GO:0005246">
    <property type="term" value="F:calcium channel regulator activity"/>
    <property type="evidence" value="ECO:0007669"/>
    <property type="project" value="InterPro"/>
</dbReference>
<dbReference type="AlphaFoldDB" id="A0A6P6IWA4"/>
<feature type="transmembrane region" description="Helical" evidence="17">
    <location>
        <begin position="145"/>
        <end position="168"/>
    </location>
</feature>
<evidence type="ECO:0000256" key="7">
    <source>
        <dbReference type="ARBA" id="ARBA00022729"/>
    </source>
</evidence>
<proteinExistence type="predicted"/>
<evidence type="ECO:0000256" key="14">
    <source>
        <dbReference type="ARBA" id="ARBA00023180"/>
    </source>
</evidence>
<evidence type="ECO:0000256" key="1">
    <source>
        <dbReference type="ARBA" id="ARBA00004115"/>
    </source>
</evidence>
<dbReference type="CDD" id="cd11722">
    <property type="entry name" value="SOAR"/>
    <property type="match status" value="1"/>
</dbReference>
<name>A0A6P6IWA4_CARAU</name>
<keyword evidence="13 17" id="KW-0472">Membrane</keyword>
<feature type="transmembrane region" description="Helical" evidence="17">
    <location>
        <begin position="23"/>
        <end position="48"/>
    </location>
</feature>
<comment type="subcellular location">
    <subcellularLocation>
        <location evidence="1">Endoplasmic reticulum membrane</location>
        <topology evidence="1">Single-pass type I membrane protein</topology>
    </subcellularLocation>
</comment>
<keyword evidence="2" id="KW-0813">Transport</keyword>
<feature type="transmembrane region" description="Helical" evidence="17">
    <location>
        <begin position="111"/>
        <end position="133"/>
    </location>
</feature>
<feature type="region of interest" description="Disordered" evidence="16">
    <location>
        <begin position="693"/>
        <end position="730"/>
    </location>
</feature>
<dbReference type="PROSITE" id="PS50105">
    <property type="entry name" value="SAM_DOMAIN"/>
    <property type="match status" value="1"/>
</dbReference>
<dbReference type="Pfam" id="PF25578">
    <property type="entry name" value="EF-hand_STIM1"/>
    <property type="match status" value="1"/>
</dbReference>
<dbReference type="GeneID" id="113038438"/>
<dbReference type="FunFam" id="1.20.5.340:FF:000011">
    <property type="entry name" value="Stromal interaction molecule 1"/>
    <property type="match status" value="1"/>
</dbReference>
<dbReference type="InterPro" id="IPR013761">
    <property type="entry name" value="SAM/pointed_sf"/>
</dbReference>
<keyword evidence="10 17" id="KW-1133">Transmembrane helix</keyword>
<dbReference type="Pfam" id="PF16533">
    <property type="entry name" value="SOAR"/>
    <property type="match status" value="1"/>
</dbReference>
<evidence type="ECO:0000313" key="20">
    <source>
        <dbReference type="RefSeq" id="XP_026051628.1"/>
    </source>
</evidence>
<dbReference type="InterPro" id="IPR019402">
    <property type="entry name" value="CWH43_N"/>
</dbReference>
<keyword evidence="7" id="KW-0732">Signal</keyword>
<feature type="region of interest" description="Disordered" evidence="16">
    <location>
        <begin position="818"/>
        <end position="851"/>
    </location>
</feature>
<dbReference type="Gene3D" id="1.10.287.3550">
    <property type="match status" value="1"/>
</dbReference>
<keyword evidence="9" id="KW-0106">Calcium</keyword>
<evidence type="ECO:0000256" key="6">
    <source>
        <dbReference type="ARBA" id="ARBA00022723"/>
    </source>
</evidence>
<evidence type="ECO:0000256" key="5">
    <source>
        <dbReference type="ARBA" id="ARBA00022692"/>
    </source>
</evidence>
<dbReference type="SUPFAM" id="SSF47769">
    <property type="entry name" value="SAM/Pointed domain"/>
    <property type="match status" value="1"/>
</dbReference>
<dbReference type="InterPro" id="IPR037608">
    <property type="entry name" value="STIM1/2"/>
</dbReference>
<feature type="domain" description="SAM" evidence="18">
    <location>
        <begin position="303"/>
        <end position="361"/>
    </location>
</feature>
<dbReference type="InterPro" id="IPR001660">
    <property type="entry name" value="SAM"/>
</dbReference>
<evidence type="ECO:0000259" key="18">
    <source>
        <dbReference type="PROSITE" id="PS50105"/>
    </source>
</evidence>
<dbReference type="InterPro" id="IPR057835">
    <property type="entry name" value="EF-hand_STIM1/2"/>
</dbReference>
<dbReference type="Gene3D" id="1.20.5.340">
    <property type="match status" value="1"/>
</dbReference>
<keyword evidence="8" id="KW-0256">Endoplasmic reticulum</keyword>
<dbReference type="Gene3D" id="1.10.238.180">
    <property type="match status" value="1"/>
</dbReference>
<keyword evidence="19" id="KW-1185">Reference proteome</keyword>
<evidence type="ECO:0000256" key="11">
    <source>
        <dbReference type="ARBA" id="ARBA00023054"/>
    </source>
</evidence>
<keyword evidence="12" id="KW-0406">Ion transport</keyword>
<dbReference type="GO" id="GO:0005886">
    <property type="term" value="C:plasma membrane"/>
    <property type="evidence" value="ECO:0007669"/>
    <property type="project" value="TreeGrafter"/>
</dbReference>
<evidence type="ECO:0000313" key="19">
    <source>
        <dbReference type="Proteomes" id="UP000515129"/>
    </source>
</evidence>
<dbReference type="KEGG" id="caua:113038438"/>
<feature type="transmembrane region" description="Helical" evidence="17">
    <location>
        <begin position="75"/>
        <end position="99"/>
    </location>
</feature>
<dbReference type="GO" id="GO:0005509">
    <property type="term" value="F:calcium ion binding"/>
    <property type="evidence" value="ECO:0007669"/>
    <property type="project" value="TreeGrafter"/>
</dbReference>
<evidence type="ECO:0000256" key="9">
    <source>
        <dbReference type="ARBA" id="ARBA00022837"/>
    </source>
</evidence>
<feature type="transmembrane region" description="Helical" evidence="17">
    <location>
        <begin position="384"/>
        <end position="401"/>
    </location>
</feature>
<feature type="compositionally biased region" description="Acidic residues" evidence="16">
    <location>
        <begin position="820"/>
        <end position="831"/>
    </location>
</feature>
<evidence type="ECO:0000256" key="15">
    <source>
        <dbReference type="SAM" id="Coils"/>
    </source>
</evidence>
<dbReference type="GO" id="GO:0005789">
    <property type="term" value="C:endoplasmic reticulum membrane"/>
    <property type="evidence" value="ECO:0007669"/>
    <property type="project" value="UniProtKB-SubCell"/>
</dbReference>
<keyword evidence="5 17" id="KW-0812">Transmembrane</keyword>
<reference evidence="20" key="1">
    <citation type="submission" date="2025-08" db="UniProtKB">
        <authorList>
            <consortium name="RefSeq"/>
        </authorList>
    </citation>
    <scope>IDENTIFICATION</scope>
    <source>
        <strain evidence="20">Wakin</strain>
        <tissue evidence="20">Muscle</tissue>
    </source>
</reference>
<dbReference type="OrthoDB" id="9986177at2759"/>
<dbReference type="InterPro" id="IPR032393">
    <property type="entry name" value="SOAR_STIM1/2"/>
</dbReference>
<dbReference type="PANTHER" id="PTHR15136:SF14">
    <property type="entry name" value="STROMAL INTERACTION MOLECULE 1 ISOFORM X1"/>
    <property type="match status" value="1"/>
</dbReference>
<keyword evidence="4" id="KW-0109">Calcium transport</keyword>
<evidence type="ECO:0000256" key="4">
    <source>
        <dbReference type="ARBA" id="ARBA00022568"/>
    </source>
</evidence>
<dbReference type="FunFam" id="1.10.287.3550:FF:000001">
    <property type="entry name" value="Stromal interaction molecule 1"/>
    <property type="match status" value="1"/>
</dbReference>
<evidence type="ECO:0000256" key="17">
    <source>
        <dbReference type="SAM" id="Phobius"/>
    </source>
</evidence>
<keyword evidence="11 15" id="KW-0175">Coiled coil</keyword>
<evidence type="ECO:0000256" key="13">
    <source>
        <dbReference type="ARBA" id="ARBA00023136"/>
    </source>
</evidence>
<dbReference type="Pfam" id="PF07647">
    <property type="entry name" value="SAM_2"/>
    <property type="match status" value="1"/>
</dbReference>
<dbReference type="Proteomes" id="UP000515129">
    <property type="component" value="Chromosome 21"/>
</dbReference>
<evidence type="ECO:0000256" key="16">
    <source>
        <dbReference type="SAM" id="MobiDB-lite"/>
    </source>
</evidence>
<feature type="compositionally biased region" description="Polar residues" evidence="16">
    <location>
        <begin position="720"/>
        <end position="730"/>
    </location>
</feature>
<dbReference type="FunFam" id="1.10.150.50:FF:000009">
    <property type="entry name" value="Stromal interaction molecule 1"/>
    <property type="match status" value="1"/>
</dbReference>
<keyword evidence="14" id="KW-0325">Glycoprotein</keyword>
<evidence type="ECO:0000256" key="8">
    <source>
        <dbReference type="ARBA" id="ARBA00022824"/>
    </source>
</evidence>
<gene>
    <name evidence="20" type="primary">LOC113038438</name>
</gene>
<evidence type="ECO:0000256" key="10">
    <source>
        <dbReference type="ARBA" id="ARBA00022989"/>
    </source>
</evidence>
<keyword evidence="3" id="KW-0597">Phosphoprotein</keyword>
<protein>
    <submittedName>
        <fullName evidence="20">Stromal interaction molecule 1-like isoform X1</fullName>
    </submittedName>
</protein>
<keyword evidence="6" id="KW-0479">Metal-binding</keyword>
<dbReference type="PANTHER" id="PTHR15136">
    <property type="entry name" value="STROMAL INTERACTION MOLECULE HOMOLOG"/>
    <property type="match status" value="1"/>
</dbReference>
<evidence type="ECO:0000256" key="2">
    <source>
        <dbReference type="ARBA" id="ARBA00022448"/>
    </source>
</evidence>
<dbReference type="Pfam" id="PF10277">
    <property type="entry name" value="Frag1"/>
    <property type="match status" value="1"/>
</dbReference>
<dbReference type="GO" id="GO:0051049">
    <property type="term" value="P:regulation of transport"/>
    <property type="evidence" value="ECO:0007669"/>
    <property type="project" value="UniProtKB-ARBA"/>
</dbReference>
<evidence type="ECO:0000256" key="3">
    <source>
        <dbReference type="ARBA" id="ARBA00022553"/>
    </source>
</evidence>
<dbReference type="Gene3D" id="1.10.150.50">
    <property type="entry name" value="Transcription Factor, Ets-1"/>
    <property type="match status" value="1"/>
</dbReference>
<evidence type="ECO:0000256" key="12">
    <source>
        <dbReference type="ARBA" id="ARBA00023065"/>
    </source>
</evidence>